<dbReference type="PANTHER" id="PTHR47019">
    <property type="entry name" value="LIPID II FLIPPASE MURJ"/>
    <property type="match status" value="1"/>
</dbReference>
<keyword evidence="5" id="KW-0573">Peptidoglycan synthesis</keyword>
<reference evidence="12 13" key="1">
    <citation type="submission" date="2020-08" db="EMBL/GenBank/DDBJ databases">
        <title>Genomic Encyclopedia of Type Strains, Phase IV (KMG-V): Genome sequencing to study the core and pangenomes of soil and plant-associated prokaryotes.</title>
        <authorList>
            <person name="Whitman W."/>
        </authorList>
    </citation>
    <scope>NUCLEOTIDE SEQUENCE [LARGE SCALE GENOMIC DNA]</scope>
    <source>
        <strain evidence="12 13">M8US30</strain>
    </source>
</reference>
<keyword evidence="2" id="KW-1003">Cell membrane</keyword>
<dbReference type="InterPro" id="IPR004268">
    <property type="entry name" value="MurJ"/>
</dbReference>
<dbReference type="PRINTS" id="PR01806">
    <property type="entry name" value="VIRFACTRMVIN"/>
</dbReference>
<evidence type="ECO:0000256" key="9">
    <source>
        <dbReference type="ARBA" id="ARBA00061532"/>
    </source>
</evidence>
<sequence length="555" mass="59731">MAINEDPNPALSPLESSTLEPATPASKPKPRRSLFALLHPSSTQSAFSATLLLMLSTLLSGVLGLIRTKYINRIFGASPETDAYNAAFQLPDMLAYFLVGGVVSISLVTILSRYRAQNDEAGADRALSIILNAMAAVLLLGIVLAEIFAPYYTHIAFRGFDPHRAARCTALTRLLLPAQFFFFLGGVLGSRLLVRKIFLYQAISPLIYNSGIILGAIFLHQRFGIYSLAIGVLAGVILGPAALNLYGAFHGGLRYHPILNLRHPAFLEWLRLTLPLMIGVSLVTADKWILSYFASNDVGGISLLTVAKTLFTAPMGILGQAAGAASLPFFSALYSQSRFDDFANAVNRSVSRVLAASFLLGAWMIALAKPIVDLFRGGFFSPEDARATALYFTLFTLSIAFWAAQGIYARSFYAAGNTITPATAGWIVTLVSIPIYALLFHTLGLKGLTIASDIGIVIQTLTLAILLNHRKLVRLSGLELRELAGALLAAIISFAGAAVVVHLLPLHHSHLRDLVIIAAATAVWATLSIATLQLTGSKLLHQIRSRFASTKQSTK</sequence>
<dbReference type="Pfam" id="PF03023">
    <property type="entry name" value="MurJ"/>
    <property type="match status" value="1"/>
</dbReference>
<dbReference type="GO" id="GO:0009252">
    <property type="term" value="P:peptidoglycan biosynthetic process"/>
    <property type="evidence" value="ECO:0007669"/>
    <property type="project" value="UniProtKB-KW"/>
</dbReference>
<dbReference type="AlphaFoldDB" id="A0A7W8N1C1"/>
<feature type="transmembrane region" description="Helical" evidence="11">
    <location>
        <begin position="126"/>
        <end position="151"/>
    </location>
</feature>
<comment type="subcellular location">
    <subcellularLocation>
        <location evidence="1">Cell membrane</location>
        <topology evidence="1">Multi-pass membrane protein</topology>
    </subcellularLocation>
</comment>
<organism evidence="12 13">
    <name type="scientific">Tunturiibacter lichenicola</name>
    <dbReference type="NCBI Taxonomy" id="2051959"/>
    <lineage>
        <taxon>Bacteria</taxon>
        <taxon>Pseudomonadati</taxon>
        <taxon>Acidobacteriota</taxon>
        <taxon>Terriglobia</taxon>
        <taxon>Terriglobales</taxon>
        <taxon>Acidobacteriaceae</taxon>
        <taxon>Tunturiibacter</taxon>
    </lineage>
</organism>
<dbReference type="GO" id="GO:0008360">
    <property type="term" value="P:regulation of cell shape"/>
    <property type="evidence" value="ECO:0007669"/>
    <property type="project" value="UniProtKB-KW"/>
</dbReference>
<evidence type="ECO:0000256" key="6">
    <source>
        <dbReference type="ARBA" id="ARBA00022989"/>
    </source>
</evidence>
<feature type="transmembrane region" description="Helical" evidence="11">
    <location>
        <begin position="225"/>
        <end position="249"/>
    </location>
</feature>
<keyword evidence="7 11" id="KW-0472">Membrane</keyword>
<name>A0A7W8N1C1_9BACT</name>
<dbReference type="InterPro" id="IPR051050">
    <property type="entry name" value="Lipid_II_flippase_MurJ/MviN"/>
</dbReference>
<evidence type="ECO:0000256" key="8">
    <source>
        <dbReference type="ARBA" id="ARBA00060041"/>
    </source>
</evidence>
<feature type="transmembrane region" description="Helical" evidence="11">
    <location>
        <begin position="310"/>
        <end position="330"/>
    </location>
</feature>
<dbReference type="GO" id="GO:0015648">
    <property type="term" value="F:lipid-linked peptidoglycan transporter activity"/>
    <property type="evidence" value="ECO:0007669"/>
    <property type="project" value="TreeGrafter"/>
</dbReference>
<feature type="region of interest" description="Disordered" evidence="10">
    <location>
        <begin position="1"/>
        <end position="28"/>
    </location>
</feature>
<dbReference type="CDD" id="cd13123">
    <property type="entry name" value="MATE_MurJ_like"/>
    <property type="match status" value="1"/>
</dbReference>
<proteinExistence type="inferred from homology"/>
<dbReference type="EMBL" id="JACHDZ010000001">
    <property type="protein sequence ID" value="MBB5342092.1"/>
    <property type="molecule type" value="Genomic_DNA"/>
</dbReference>
<feature type="transmembrane region" description="Helical" evidence="11">
    <location>
        <begin position="197"/>
        <end position="219"/>
    </location>
</feature>
<evidence type="ECO:0000256" key="2">
    <source>
        <dbReference type="ARBA" id="ARBA00022475"/>
    </source>
</evidence>
<comment type="similarity">
    <text evidence="9">Belongs to the MurJ/MviN family.</text>
</comment>
<feature type="transmembrane region" description="Helical" evidence="11">
    <location>
        <begin position="46"/>
        <end position="66"/>
    </location>
</feature>
<keyword evidence="6 11" id="KW-1133">Transmembrane helix</keyword>
<dbReference type="PANTHER" id="PTHR47019:SF1">
    <property type="entry name" value="LIPID II FLIPPASE MURJ"/>
    <property type="match status" value="1"/>
</dbReference>
<dbReference type="GO" id="GO:0034204">
    <property type="term" value="P:lipid translocation"/>
    <property type="evidence" value="ECO:0007669"/>
    <property type="project" value="TreeGrafter"/>
</dbReference>
<evidence type="ECO:0000256" key="11">
    <source>
        <dbReference type="SAM" id="Phobius"/>
    </source>
</evidence>
<keyword evidence="4" id="KW-0133">Cell shape</keyword>
<feature type="transmembrane region" description="Helical" evidence="11">
    <location>
        <begin position="421"/>
        <end position="441"/>
    </location>
</feature>
<evidence type="ECO:0000256" key="3">
    <source>
        <dbReference type="ARBA" id="ARBA00022692"/>
    </source>
</evidence>
<evidence type="ECO:0000256" key="4">
    <source>
        <dbReference type="ARBA" id="ARBA00022960"/>
    </source>
</evidence>
<comment type="function">
    <text evidence="8">Involved in peptidoglycan biosynthesis. Transports lipid-linked peptidoglycan precursors from the inner to the outer leaflet of the cytoplasmic membrane.</text>
</comment>
<evidence type="ECO:0000256" key="7">
    <source>
        <dbReference type="ARBA" id="ARBA00023136"/>
    </source>
</evidence>
<evidence type="ECO:0000256" key="10">
    <source>
        <dbReference type="SAM" id="MobiDB-lite"/>
    </source>
</evidence>
<accession>A0A7W8N1C1</accession>
<keyword evidence="3 11" id="KW-0812">Transmembrane</keyword>
<feature type="transmembrane region" description="Helical" evidence="11">
    <location>
        <begin position="94"/>
        <end position="114"/>
    </location>
</feature>
<feature type="transmembrane region" description="Helical" evidence="11">
    <location>
        <begin position="480"/>
        <end position="504"/>
    </location>
</feature>
<dbReference type="GO" id="GO:0005886">
    <property type="term" value="C:plasma membrane"/>
    <property type="evidence" value="ECO:0007669"/>
    <property type="project" value="UniProtKB-SubCell"/>
</dbReference>
<evidence type="ECO:0000313" key="13">
    <source>
        <dbReference type="Proteomes" id="UP000569092"/>
    </source>
</evidence>
<feature type="transmembrane region" description="Helical" evidence="11">
    <location>
        <begin position="388"/>
        <end position="409"/>
    </location>
</feature>
<comment type="caution">
    <text evidence="12">The sequence shown here is derived from an EMBL/GenBank/DDBJ whole genome shotgun (WGS) entry which is preliminary data.</text>
</comment>
<feature type="transmembrane region" description="Helical" evidence="11">
    <location>
        <begin position="171"/>
        <end position="190"/>
    </location>
</feature>
<gene>
    <name evidence="12" type="ORF">HDF10_000042</name>
</gene>
<feature type="transmembrane region" description="Helical" evidence="11">
    <location>
        <begin position="350"/>
        <end position="368"/>
    </location>
</feature>
<evidence type="ECO:0000256" key="5">
    <source>
        <dbReference type="ARBA" id="ARBA00022984"/>
    </source>
</evidence>
<evidence type="ECO:0000256" key="1">
    <source>
        <dbReference type="ARBA" id="ARBA00004651"/>
    </source>
</evidence>
<evidence type="ECO:0000313" key="12">
    <source>
        <dbReference type="EMBL" id="MBB5342092.1"/>
    </source>
</evidence>
<feature type="transmembrane region" description="Helical" evidence="11">
    <location>
        <begin position="516"/>
        <end position="536"/>
    </location>
</feature>
<feature type="transmembrane region" description="Helical" evidence="11">
    <location>
        <begin position="447"/>
        <end position="468"/>
    </location>
</feature>
<protein>
    <submittedName>
        <fullName evidence="12">Peptidoglycan lipid II flippase</fullName>
    </submittedName>
</protein>
<dbReference type="Proteomes" id="UP000569092">
    <property type="component" value="Unassembled WGS sequence"/>
</dbReference>